<keyword evidence="2" id="KW-0378">Hydrolase</keyword>
<dbReference type="PROSITE" id="PS50600">
    <property type="entry name" value="ULP_PROTEASE"/>
    <property type="match status" value="1"/>
</dbReference>
<dbReference type="GO" id="GO:0008234">
    <property type="term" value="F:cysteine-type peptidase activity"/>
    <property type="evidence" value="ECO:0007669"/>
    <property type="project" value="InterPro"/>
</dbReference>
<dbReference type="EMBL" id="MN739943">
    <property type="protein sequence ID" value="QHT78981.1"/>
    <property type="molecule type" value="Genomic_DNA"/>
</dbReference>
<organism evidence="5">
    <name type="scientific">viral metagenome</name>
    <dbReference type="NCBI Taxonomy" id="1070528"/>
    <lineage>
        <taxon>unclassified sequences</taxon>
        <taxon>metagenomes</taxon>
        <taxon>organismal metagenomes</taxon>
    </lineage>
</organism>
<evidence type="ECO:0000256" key="2">
    <source>
        <dbReference type="ARBA" id="ARBA00022801"/>
    </source>
</evidence>
<proteinExistence type="predicted"/>
<protein>
    <recommendedName>
        <fullName evidence="4">Ubiquitin-like protease family profile domain-containing protein</fullName>
    </recommendedName>
</protein>
<dbReference type="Pfam" id="PF02902">
    <property type="entry name" value="Peptidase_C48"/>
    <property type="match status" value="1"/>
</dbReference>
<dbReference type="InterPro" id="IPR003653">
    <property type="entry name" value="Peptidase_C48_C"/>
</dbReference>
<dbReference type="SUPFAM" id="SSF54001">
    <property type="entry name" value="Cysteine proteinases"/>
    <property type="match status" value="1"/>
</dbReference>
<dbReference type="InterPro" id="IPR038765">
    <property type="entry name" value="Papain-like_cys_pep_sf"/>
</dbReference>
<feature type="domain" description="Ubiquitin-like protease family profile" evidence="4">
    <location>
        <begin position="75"/>
        <end position="246"/>
    </location>
</feature>
<keyword evidence="1" id="KW-0645">Protease</keyword>
<reference evidence="5" key="1">
    <citation type="journal article" date="2020" name="Nature">
        <title>Giant virus diversity and host interactions through global metagenomics.</title>
        <authorList>
            <person name="Schulz F."/>
            <person name="Roux S."/>
            <person name="Paez-Espino D."/>
            <person name="Jungbluth S."/>
            <person name="Walsh D.A."/>
            <person name="Denef V.J."/>
            <person name="McMahon K.D."/>
            <person name="Konstantinidis K.T."/>
            <person name="Eloe-Fadrosh E.A."/>
            <person name="Kyrpides N.C."/>
            <person name="Woyke T."/>
        </authorList>
    </citation>
    <scope>NUCLEOTIDE SEQUENCE</scope>
    <source>
        <strain evidence="5">GVMAG-M-3300023179-97</strain>
    </source>
</reference>
<dbReference type="AlphaFoldDB" id="A0A6C0HEC7"/>
<dbReference type="Gene3D" id="3.40.395.10">
    <property type="entry name" value="Adenoviral Proteinase, Chain A"/>
    <property type="match status" value="1"/>
</dbReference>
<accession>A0A6C0HEC7</accession>
<sequence length="281" mass="32248">MPPRQTRKKGRNPIIKNPGPKTCSPLAKKKHAGKSCLPPDVLARVAKSSTRKESCKKNDGRCLVKSSSLLQSEKMKILSEYFRPMQPSEWKNNPHTWLTSDDINKVMKQLEDACPEFKFIGVVPIDFSAPDPYDKTSSTKKCLNPEFCHVDLKAEKAAGKKVLGAIFNLDPHYKGGSHWVGLTIDLQSSKVYYFDSYGIKPPEQVARYMRYLTLLDPKLVLESNGRRFQYSNTECGMYSMYFIYCMIEGVEFKKFCKNPVSDEWMYKFRNIFFDQSESDAL</sequence>
<name>A0A6C0HEC7_9ZZZZ</name>
<dbReference type="GO" id="GO:0006508">
    <property type="term" value="P:proteolysis"/>
    <property type="evidence" value="ECO:0007669"/>
    <property type="project" value="UniProtKB-KW"/>
</dbReference>
<evidence type="ECO:0000259" key="4">
    <source>
        <dbReference type="PROSITE" id="PS50600"/>
    </source>
</evidence>
<evidence type="ECO:0000256" key="1">
    <source>
        <dbReference type="ARBA" id="ARBA00022670"/>
    </source>
</evidence>
<feature type="region of interest" description="Disordered" evidence="3">
    <location>
        <begin position="1"/>
        <end position="34"/>
    </location>
</feature>
<evidence type="ECO:0000256" key="3">
    <source>
        <dbReference type="SAM" id="MobiDB-lite"/>
    </source>
</evidence>
<feature type="compositionally biased region" description="Basic residues" evidence="3">
    <location>
        <begin position="1"/>
        <end position="11"/>
    </location>
</feature>
<evidence type="ECO:0000313" key="5">
    <source>
        <dbReference type="EMBL" id="QHT78981.1"/>
    </source>
</evidence>